<dbReference type="AlphaFoldDB" id="A0A8R1IC98"/>
<evidence type="ECO:0000313" key="2">
    <source>
        <dbReference type="EnsemblMetazoa" id="CJA22414.1"/>
    </source>
</evidence>
<feature type="chain" id="PRO_5035772473" description="DUF19 domain-containing protein" evidence="1">
    <location>
        <begin position="17"/>
        <end position="237"/>
    </location>
</feature>
<proteinExistence type="predicted"/>
<dbReference type="Proteomes" id="UP000005237">
    <property type="component" value="Unassembled WGS sequence"/>
</dbReference>
<keyword evidence="3" id="KW-1185">Reference proteome</keyword>
<evidence type="ECO:0000256" key="1">
    <source>
        <dbReference type="SAM" id="SignalP"/>
    </source>
</evidence>
<dbReference type="PANTHER" id="PTHR35014">
    <property type="entry name" value="INFECTION RESPONSE PROTEIN-RELATED"/>
    <property type="match status" value="1"/>
</dbReference>
<dbReference type="EnsemblMetazoa" id="CJA22414.1">
    <property type="protein sequence ID" value="CJA22414.1"/>
    <property type="gene ID" value="WBGene00177986"/>
</dbReference>
<feature type="signal peptide" evidence="1">
    <location>
        <begin position="1"/>
        <end position="16"/>
    </location>
</feature>
<evidence type="ECO:0000313" key="3">
    <source>
        <dbReference type="Proteomes" id="UP000005237"/>
    </source>
</evidence>
<protein>
    <recommendedName>
        <fullName evidence="4">DUF19 domain-containing protein</fullName>
    </recommendedName>
</protein>
<accession>A0A8R1IC98</accession>
<organism evidence="2 3">
    <name type="scientific">Caenorhabditis japonica</name>
    <dbReference type="NCBI Taxonomy" id="281687"/>
    <lineage>
        <taxon>Eukaryota</taxon>
        <taxon>Metazoa</taxon>
        <taxon>Ecdysozoa</taxon>
        <taxon>Nematoda</taxon>
        <taxon>Chromadorea</taxon>
        <taxon>Rhabditida</taxon>
        <taxon>Rhabditina</taxon>
        <taxon>Rhabditomorpha</taxon>
        <taxon>Rhabditoidea</taxon>
        <taxon>Rhabditidae</taxon>
        <taxon>Peloderinae</taxon>
        <taxon>Caenorhabditis</taxon>
    </lineage>
</organism>
<name>A0A8R1IC98_CAEJA</name>
<reference evidence="2" key="2">
    <citation type="submission" date="2022-06" db="UniProtKB">
        <authorList>
            <consortium name="EnsemblMetazoa"/>
        </authorList>
    </citation>
    <scope>IDENTIFICATION</scope>
    <source>
        <strain evidence="2">DF5081</strain>
    </source>
</reference>
<reference evidence="3" key="1">
    <citation type="submission" date="2010-08" db="EMBL/GenBank/DDBJ databases">
        <authorList>
            <consortium name="Caenorhabditis japonica Sequencing Consortium"/>
            <person name="Wilson R.K."/>
        </authorList>
    </citation>
    <scope>NUCLEOTIDE SEQUENCE [LARGE SCALE GENOMIC DNA]</scope>
    <source>
        <strain evidence="3">DF5081</strain>
    </source>
</reference>
<sequence>MCFFFIFSLLLVATDAAGTDLGGLVKQTVAGNEAVLYNCSKEQDRILQQCYLEMFGIAENSTTLPAASQDPFKPIRNDVVGICTSYFALRNCHADVINDCLNYNTFQALFSSEVDAAYYVSETAFLQFYCDYGNDFVIYNECVQEIEINDFSDTIYSECSVLEVGSCESVARTTQCEIAVFRKSCGSRSIKSYCRYQKILTHMSGWNYCDYMPCINYSNSLRFWLLPLISFYILRKV</sequence>
<evidence type="ECO:0008006" key="4">
    <source>
        <dbReference type="Google" id="ProtNLM"/>
    </source>
</evidence>
<dbReference type="PANTHER" id="PTHR35014:SF2">
    <property type="entry name" value="NEMATODE SPECIFIC PEPTIDE FAMILY"/>
    <property type="match status" value="1"/>
</dbReference>
<keyword evidence="1" id="KW-0732">Signal</keyword>